<keyword evidence="4" id="KW-1185">Reference proteome</keyword>
<organism evidence="3 4">
    <name type="scientific">Lapidilactobacillus achengensis</name>
    <dbReference type="NCBI Taxonomy" id="2486000"/>
    <lineage>
        <taxon>Bacteria</taxon>
        <taxon>Bacillati</taxon>
        <taxon>Bacillota</taxon>
        <taxon>Bacilli</taxon>
        <taxon>Lactobacillales</taxon>
        <taxon>Lactobacillaceae</taxon>
        <taxon>Lapidilactobacillus</taxon>
    </lineage>
</organism>
<dbReference type="InterPro" id="IPR002881">
    <property type="entry name" value="DUF58"/>
</dbReference>
<dbReference type="PANTHER" id="PTHR34351">
    <property type="entry name" value="SLR1927 PROTEIN-RELATED"/>
    <property type="match status" value="1"/>
</dbReference>
<sequence length="344" mass="38658">MTLRGHWRHWRRNLGLTLILLFFCLLGPIFNTPTSWLITDFAGVALIFSGLSLLWPLARLKITTDRQPLRAHSHVPISLLLEGPGFFASLAVRQGQQIYWRGAYYGRTRQLIWPNHLDRGIHQELPLTIQAWDLLGIATKQRQVQLSRPLIVGPATEAGLSQALLDGLADFVRRANADDTTPSFDLESLRDYRPGNPLHSIDWKVSARRDKTTVRKNRPEQKPQWAGVLLGTPGPAFEALLGAFTTIDQETHLWQRGFYLGTKPLIQPSWTQLAAWTTSTELPTRLPDTLEQTPAVIVFSATPMTFAAASAHFPKQKLILVCVAPTTLTISTNKQQVQLQWEVA</sequence>
<gene>
    <name evidence="3" type="ORF">ACFQHW_08610</name>
</gene>
<comment type="caution">
    <text evidence="3">The sequence shown here is derived from an EMBL/GenBank/DDBJ whole genome shotgun (WGS) entry which is preliminary data.</text>
</comment>
<keyword evidence="1" id="KW-1133">Transmembrane helix</keyword>
<dbReference type="Pfam" id="PF01882">
    <property type="entry name" value="DUF58"/>
    <property type="match status" value="1"/>
</dbReference>
<feature type="transmembrane region" description="Helical" evidence="1">
    <location>
        <begin position="41"/>
        <end position="60"/>
    </location>
</feature>
<evidence type="ECO:0000256" key="1">
    <source>
        <dbReference type="SAM" id="Phobius"/>
    </source>
</evidence>
<reference evidence="4" key="1">
    <citation type="journal article" date="2019" name="Int. J. Syst. Evol. Microbiol.">
        <title>The Global Catalogue of Microorganisms (GCM) 10K type strain sequencing project: providing services to taxonomists for standard genome sequencing and annotation.</title>
        <authorList>
            <consortium name="The Broad Institute Genomics Platform"/>
            <consortium name="The Broad Institute Genome Sequencing Center for Infectious Disease"/>
            <person name="Wu L."/>
            <person name="Ma J."/>
        </authorList>
    </citation>
    <scope>NUCLEOTIDE SEQUENCE [LARGE SCALE GENOMIC DNA]</scope>
    <source>
        <strain evidence="4">CCM 8897</strain>
    </source>
</reference>
<protein>
    <submittedName>
        <fullName evidence="3">DUF58 domain-containing protein</fullName>
    </submittedName>
</protein>
<proteinExistence type="predicted"/>
<dbReference type="RefSeq" id="WP_125601179.1">
    <property type="nucleotide sequence ID" value="NZ_JBHSSM010000018.1"/>
</dbReference>
<evidence type="ECO:0000259" key="2">
    <source>
        <dbReference type="Pfam" id="PF01882"/>
    </source>
</evidence>
<dbReference type="Proteomes" id="UP001596310">
    <property type="component" value="Unassembled WGS sequence"/>
</dbReference>
<accession>A0ABW1UQY2</accession>
<dbReference type="EMBL" id="JBHSSM010000018">
    <property type="protein sequence ID" value="MFC6315621.1"/>
    <property type="molecule type" value="Genomic_DNA"/>
</dbReference>
<feature type="domain" description="DUF58" evidence="2">
    <location>
        <begin position="189"/>
        <end position="221"/>
    </location>
</feature>
<keyword evidence="1" id="KW-0472">Membrane</keyword>
<dbReference type="PANTHER" id="PTHR34351:SF2">
    <property type="entry name" value="DUF58 DOMAIN-CONTAINING PROTEIN"/>
    <property type="match status" value="1"/>
</dbReference>
<name>A0ABW1UQY2_9LACO</name>
<evidence type="ECO:0000313" key="4">
    <source>
        <dbReference type="Proteomes" id="UP001596310"/>
    </source>
</evidence>
<keyword evidence="1" id="KW-0812">Transmembrane</keyword>
<evidence type="ECO:0000313" key="3">
    <source>
        <dbReference type="EMBL" id="MFC6315621.1"/>
    </source>
</evidence>